<organism evidence="2 3">
    <name type="scientific">Paramecium sonneborni</name>
    <dbReference type="NCBI Taxonomy" id="65129"/>
    <lineage>
        <taxon>Eukaryota</taxon>
        <taxon>Sar</taxon>
        <taxon>Alveolata</taxon>
        <taxon>Ciliophora</taxon>
        <taxon>Intramacronucleata</taxon>
        <taxon>Oligohymenophorea</taxon>
        <taxon>Peniculida</taxon>
        <taxon>Parameciidae</taxon>
        <taxon>Paramecium</taxon>
    </lineage>
</organism>
<reference evidence="2" key="1">
    <citation type="submission" date="2021-01" db="EMBL/GenBank/DDBJ databases">
        <authorList>
            <consortium name="Genoscope - CEA"/>
            <person name="William W."/>
        </authorList>
    </citation>
    <scope>NUCLEOTIDE SEQUENCE</scope>
</reference>
<protein>
    <submittedName>
        <fullName evidence="2">Uncharacterized protein</fullName>
    </submittedName>
</protein>
<keyword evidence="3" id="KW-1185">Reference proteome</keyword>
<gene>
    <name evidence="2" type="ORF">PSON_ATCC_30995.1.T0200380</name>
</gene>
<sequence>MRNRKELGQSFKMNGPIPKIDKTPVKRRSCECSECGQVNKKMQYIGSIIQQFHPYFNIAFKLFENERKNQEKQTKIQQQKQLRLRNKRHNHNKDMLKRAVNVITIQDALTNNRRKNVELPPINMCSLKEIKYNSSNSTLSVVPQRKMWDKRQTTIKFQYNKNNGHNQRCYLPAIPLDSHLVFRINKVIYQQYILRHQQGTVDDFNFKLRINIFDEKQEPQPIKHQLLVPPIRQEEDYDEDESIIESVQQMPIKNKPIREEQYKQILKYNKRSFANLVEQAQLTERKAIQNLIKISNSHRILPLIFDQQPLPIYMIHSNYLDAQKTSKSTKLIKLEKSQPAMLKSQSQHVKIIAINKHKKNQTAGSVLLRL</sequence>
<accession>A0A8S1LMC8</accession>
<dbReference type="OrthoDB" id="302195at2759"/>
<feature type="region of interest" description="Disordered" evidence="1">
    <location>
        <begin position="1"/>
        <end position="22"/>
    </location>
</feature>
<dbReference type="Proteomes" id="UP000692954">
    <property type="component" value="Unassembled WGS sequence"/>
</dbReference>
<evidence type="ECO:0000256" key="1">
    <source>
        <dbReference type="SAM" id="MobiDB-lite"/>
    </source>
</evidence>
<proteinExistence type="predicted"/>
<evidence type="ECO:0000313" key="2">
    <source>
        <dbReference type="EMBL" id="CAD8065706.1"/>
    </source>
</evidence>
<dbReference type="EMBL" id="CAJJDN010000020">
    <property type="protein sequence ID" value="CAD8065706.1"/>
    <property type="molecule type" value="Genomic_DNA"/>
</dbReference>
<evidence type="ECO:0000313" key="3">
    <source>
        <dbReference type="Proteomes" id="UP000692954"/>
    </source>
</evidence>
<name>A0A8S1LMC8_9CILI</name>
<dbReference type="AlphaFoldDB" id="A0A8S1LMC8"/>
<comment type="caution">
    <text evidence="2">The sequence shown here is derived from an EMBL/GenBank/DDBJ whole genome shotgun (WGS) entry which is preliminary data.</text>
</comment>